<dbReference type="EMBL" id="FKDD01000001">
    <property type="protein sequence ID" value="SAB36610.1"/>
    <property type="molecule type" value="Genomic_DNA"/>
</dbReference>
<name>A0ABD7KCN1_9ENTR</name>
<evidence type="ECO:0000313" key="4">
    <source>
        <dbReference type="Proteomes" id="UP000077063"/>
    </source>
</evidence>
<dbReference type="AlphaFoldDB" id="A0ABD7KCN1"/>
<gene>
    <name evidence="2" type="ORF">SAMEA2273136_00324</name>
    <name evidence="3" type="ORF">SAMEA2273443_04604</name>
</gene>
<keyword evidence="4" id="KW-1185">Reference proteome</keyword>
<dbReference type="NCBIfam" id="TIGR01444">
    <property type="entry name" value="fkbM_fam"/>
    <property type="match status" value="1"/>
</dbReference>
<dbReference type="Proteomes" id="UP000077278">
    <property type="component" value="Unassembled WGS sequence"/>
</dbReference>
<reference evidence="4 5" key="1">
    <citation type="submission" date="2016-03" db="EMBL/GenBank/DDBJ databases">
        <authorList>
            <consortium name="Pathogen Informatics"/>
        </authorList>
    </citation>
    <scope>NUCLEOTIDE SEQUENCE [LARGE SCALE GENOMIC DNA]</scope>
    <source>
        <strain evidence="4">e2161</strain>
        <strain evidence="3">E2161</strain>
        <strain evidence="5">e264</strain>
        <strain evidence="2">E264</strain>
    </source>
</reference>
<comment type="caution">
    <text evidence="2">The sequence shown here is derived from an EMBL/GenBank/DDBJ whole genome shotgun (WGS) entry which is preliminary data.</text>
</comment>
<dbReference type="Gene3D" id="3.40.50.150">
    <property type="entry name" value="Vaccinia Virus protein VP39"/>
    <property type="match status" value="1"/>
</dbReference>
<keyword evidence="2" id="KW-0808">Transferase</keyword>
<keyword evidence="2" id="KW-0489">Methyltransferase</keyword>
<dbReference type="Pfam" id="PF05050">
    <property type="entry name" value="Methyltransf_21"/>
    <property type="match status" value="1"/>
</dbReference>
<dbReference type="Proteomes" id="UP000077063">
    <property type="component" value="Unassembled WGS sequence"/>
</dbReference>
<dbReference type="InterPro" id="IPR029063">
    <property type="entry name" value="SAM-dependent_MTases_sf"/>
</dbReference>
<dbReference type="PANTHER" id="PTHR34203">
    <property type="entry name" value="METHYLTRANSFERASE, FKBM FAMILY PROTEIN"/>
    <property type="match status" value="1"/>
</dbReference>
<dbReference type="InterPro" id="IPR006342">
    <property type="entry name" value="FkbM_mtfrase"/>
</dbReference>
<evidence type="ECO:0000313" key="2">
    <source>
        <dbReference type="EMBL" id="SAB36610.1"/>
    </source>
</evidence>
<dbReference type="GO" id="GO:0008168">
    <property type="term" value="F:methyltransferase activity"/>
    <property type="evidence" value="ECO:0007669"/>
    <property type="project" value="UniProtKB-KW"/>
</dbReference>
<proteinExistence type="predicted"/>
<protein>
    <submittedName>
        <fullName evidence="2">FkbM family methyltransferase</fullName>
    </submittedName>
</protein>
<organism evidence="2 5">
    <name type="scientific">Enterobacter roggenkampii</name>
    <dbReference type="NCBI Taxonomy" id="1812935"/>
    <lineage>
        <taxon>Bacteria</taxon>
        <taxon>Pseudomonadati</taxon>
        <taxon>Pseudomonadota</taxon>
        <taxon>Gammaproteobacteria</taxon>
        <taxon>Enterobacterales</taxon>
        <taxon>Enterobacteriaceae</taxon>
        <taxon>Enterobacter</taxon>
        <taxon>Enterobacter cloacae complex</taxon>
    </lineage>
</organism>
<sequence length="375" mass="42171">MKAILDMLSETRNHFIDTLARMQTNGHPIVLCGAGYVSQITWDFMQRQGMSVDYVAISEAWLKPGDEFNGKRIVSLESLTAQESQYNYIIAMQFIDEPLRVELERNAGVILFYDPTFVGINAGEHFTTAWCETHQDKLNEFYANLTDEASKTTLIAYLNQRISARAIYYQSVFHPEHYFPHELIRFGAEEIFIDGGAYNGDSIAAFVNALEQQNVAPAAKIFAFEPDKTTFALLEQNTANLPQCVCINAGIWNTNTTLRFNAGQALSSAITDAPDADEISLKSIDNVVAGEKVTFIKMDIEGSELEALKGAQATIEKHYPILAISLYHKPVDLITIPQFIHQIQPGYHFYLRAHHPRLACELVLYAIPPHRLPTH</sequence>
<evidence type="ECO:0000313" key="3">
    <source>
        <dbReference type="EMBL" id="SAB39012.1"/>
    </source>
</evidence>
<evidence type="ECO:0000313" key="5">
    <source>
        <dbReference type="Proteomes" id="UP000077278"/>
    </source>
</evidence>
<dbReference type="RefSeq" id="WP_023325558.1">
    <property type="nucleotide sequence ID" value="NZ_JAHXZG010000001.1"/>
</dbReference>
<accession>A0ABD7KCN1</accession>
<dbReference type="InterPro" id="IPR052514">
    <property type="entry name" value="SAM-dependent_MTase"/>
</dbReference>
<dbReference type="GO" id="GO:0032259">
    <property type="term" value="P:methylation"/>
    <property type="evidence" value="ECO:0007669"/>
    <property type="project" value="UniProtKB-KW"/>
</dbReference>
<dbReference type="PANTHER" id="PTHR34203:SF15">
    <property type="entry name" value="SLL1173 PROTEIN"/>
    <property type="match status" value="1"/>
</dbReference>
<dbReference type="SUPFAM" id="SSF53335">
    <property type="entry name" value="S-adenosyl-L-methionine-dependent methyltransferases"/>
    <property type="match status" value="1"/>
</dbReference>
<dbReference type="EMBL" id="FKDK01000028">
    <property type="protein sequence ID" value="SAB39012.1"/>
    <property type="molecule type" value="Genomic_DNA"/>
</dbReference>
<evidence type="ECO:0000259" key="1">
    <source>
        <dbReference type="Pfam" id="PF05050"/>
    </source>
</evidence>
<feature type="domain" description="Methyltransferase FkbM" evidence="1">
    <location>
        <begin position="194"/>
        <end position="330"/>
    </location>
</feature>